<dbReference type="SUPFAM" id="SSF68906">
    <property type="entry name" value="SAP domain"/>
    <property type="match status" value="1"/>
</dbReference>
<keyword evidence="6" id="KW-0347">Helicase</keyword>
<dbReference type="Pfam" id="PF02735">
    <property type="entry name" value="Ku"/>
    <property type="match status" value="1"/>
</dbReference>
<dbReference type="Gene3D" id="2.40.290.10">
    <property type="match status" value="1"/>
</dbReference>
<dbReference type="GO" id="GO:0003677">
    <property type="term" value="F:DNA binding"/>
    <property type="evidence" value="ECO:0007669"/>
    <property type="project" value="UniProtKB-KW"/>
</dbReference>
<comment type="similarity">
    <text evidence="2">Belongs to the ku70 family.</text>
</comment>
<evidence type="ECO:0000256" key="4">
    <source>
        <dbReference type="ARBA" id="ARBA00022763"/>
    </source>
</evidence>
<evidence type="ECO:0000256" key="5">
    <source>
        <dbReference type="ARBA" id="ARBA00022801"/>
    </source>
</evidence>
<dbReference type="InterPro" id="IPR036361">
    <property type="entry name" value="SAP_dom_sf"/>
</dbReference>
<keyword evidence="7" id="KW-0067">ATP-binding</keyword>
<reference evidence="13 14" key="1">
    <citation type="journal article" date="2024" name="bioRxiv">
        <title>A reference genome for Trichogramma kaykai: A tiny desert-dwelling parasitoid wasp with competing sex-ratio distorters.</title>
        <authorList>
            <person name="Culotta J."/>
            <person name="Lindsey A.R."/>
        </authorList>
    </citation>
    <scope>NUCLEOTIDE SEQUENCE [LARGE SCALE GENOMIC DNA]</scope>
    <source>
        <strain evidence="13 14">KSX58</strain>
    </source>
</reference>
<accession>A0ABD2WXG0</accession>
<dbReference type="Gene3D" id="1.10.1600.10">
    <property type="match status" value="1"/>
</dbReference>
<dbReference type="InterPro" id="IPR006165">
    <property type="entry name" value="Ku70"/>
</dbReference>
<keyword evidence="4" id="KW-0227">DNA damage</keyword>
<keyword evidence="3" id="KW-0547">Nucleotide-binding</keyword>
<organism evidence="13 14">
    <name type="scientific">Trichogramma kaykai</name>
    <dbReference type="NCBI Taxonomy" id="54128"/>
    <lineage>
        <taxon>Eukaryota</taxon>
        <taxon>Metazoa</taxon>
        <taxon>Ecdysozoa</taxon>
        <taxon>Arthropoda</taxon>
        <taxon>Hexapoda</taxon>
        <taxon>Insecta</taxon>
        <taxon>Pterygota</taxon>
        <taxon>Neoptera</taxon>
        <taxon>Endopterygota</taxon>
        <taxon>Hymenoptera</taxon>
        <taxon>Apocrita</taxon>
        <taxon>Proctotrupomorpha</taxon>
        <taxon>Chalcidoidea</taxon>
        <taxon>Trichogrammatidae</taxon>
        <taxon>Trichogramma</taxon>
    </lineage>
</organism>
<evidence type="ECO:0000313" key="13">
    <source>
        <dbReference type="EMBL" id="KAL3397645.1"/>
    </source>
</evidence>
<dbReference type="GO" id="GO:0006310">
    <property type="term" value="P:DNA recombination"/>
    <property type="evidence" value="ECO:0007669"/>
    <property type="project" value="UniProtKB-KW"/>
</dbReference>
<name>A0ABD2WXG0_9HYME</name>
<dbReference type="GO" id="GO:0006281">
    <property type="term" value="P:DNA repair"/>
    <property type="evidence" value="ECO:0007669"/>
    <property type="project" value="UniProtKB-KW"/>
</dbReference>
<gene>
    <name evidence="13" type="ORF">TKK_008734</name>
</gene>
<evidence type="ECO:0000256" key="1">
    <source>
        <dbReference type="ARBA" id="ARBA00004123"/>
    </source>
</evidence>
<dbReference type="InterPro" id="IPR005161">
    <property type="entry name" value="Ku_N"/>
</dbReference>
<protein>
    <recommendedName>
        <fullName evidence="12">VWFA domain-containing protein</fullName>
    </recommendedName>
</protein>
<sequence>MWQEEPDETLDDDIIDYIVHEHIIFLIDYEKRMQTKYLSKCLETYQKIAKKKCSSNKQDHMGIILYNTKKSNTDGEHVMTLQKFDLVTVDTLKNVKILLQNIDSIGEPDDSGKNSSPLEALTYALQILNSSKKEKNVHRKIILCTCNDNPVIDTPERHRIENLVSTFKDNKIKLMVVGFQNSWKDEIFYKDLQIISKTFTEDSYRRICLDDLEYSISYATKSVCKVPWKFSPKITIEVSIKVINSSVMASLPKINVLKKTNEPVDVKHIIASNSYEDIQSHGTVKEKDAFDRKEIIYSKKFGGSEIDFTANEMKKFKNCNLEPVIEILGFSPVMCDPIMHRAPAHFLSYTSDCNEESRDFFSIFVSRCASKKVMATCKVITKANVSFCNMIPSEEDGGFYMYRLPFKDEVRFLDTILQDFIYNSDEKCDLDETTIPFFMELMKMSKFEYSPKLFSNPKFDKCVAHIEALALEDREIPVIKDTTLPKNSFSSEVVEIERKLIKQLNLKDIATYQMAQQLKRKRTSNKDDSDVLEKIKRYDFQSLAENDKLGNLTVPELKAFLAGVRQSTSGTKPKLISNIKAYYGIS</sequence>
<dbReference type="InterPro" id="IPR002035">
    <property type="entry name" value="VWF_A"/>
</dbReference>
<dbReference type="EMBL" id="JBJJXI010000062">
    <property type="protein sequence ID" value="KAL3397645.1"/>
    <property type="molecule type" value="Genomic_DNA"/>
</dbReference>
<evidence type="ECO:0000256" key="2">
    <source>
        <dbReference type="ARBA" id="ARBA00005240"/>
    </source>
</evidence>
<dbReference type="GO" id="GO:0032991">
    <property type="term" value="C:protein-containing complex"/>
    <property type="evidence" value="ECO:0007669"/>
    <property type="project" value="UniProtKB-ARBA"/>
</dbReference>
<evidence type="ECO:0000256" key="3">
    <source>
        <dbReference type="ARBA" id="ARBA00022741"/>
    </source>
</evidence>
<dbReference type="PANTHER" id="PTHR12604:SF2">
    <property type="entry name" value="X-RAY REPAIR CROSS-COMPLEMENTING PROTEIN 6"/>
    <property type="match status" value="1"/>
</dbReference>
<evidence type="ECO:0000256" key="8">
    <source>
        <dbReference type="ARBA" id="ARBA00023125"/>
    </source>
</evidence>
<comment type="caution">
    <text evidence="13">The sequence shown here is derived from an EMBL/GenBank/DDBJ whole genome shotgun (WGS) entry which is preliminary data.</text>
</comment>
<evidence type="ECO:0000256" key="6">
    <source>
        <dbReference type="ARBA" id="ARBA00022806"/>
    </source>
</evidence>
<keyword evidence="10" id="KW-0234">DNA repair</keyword>
<dbReference type="GO" id="GO:0005634">
    <property type="term" value="C:nucleus"/>
    <property type="evidence" value="ECO:0007669"/>
    <property type="project" value="UniProtKB-SubCell"/>
</dbReference>
<dbReference type="SUPFAM" id="SSF53300">
    <property type="entry name" value="vWA-like"/>
    <property type="match status" value="1"/>
</dbReference>
<dbReference type="GO" id="GO:0016787">
    <property type="term" value="F:hydrolase activity"/>
    <property type="evidence" value="ECO:0007669"/>
    <property type="project" value="UniProtKB-KW"/>
</dbReference>
<dbReference type="GO" id="GO:0004386">
    <property type="term" value="F:helicase activity"/>
    <property type="evidence" value="ECO:0007669"/>
    <property type="project" value="UniProtKB-KW"/>
</dbReference>
<dbReference type="Gene3D" id="4.10.970.10">
    <property type="entry name" value="Ku70, bridge and pillars"/>
    <property type="match status" value="1"/>
</dbReference>
<proteinExistence type="inferred from homology"/>
<dbReference type="PROSITE" id="PS50234">
    <property type="entry name" value="VWFA"/>
    <property type="match status" value="1"/>
</dbReference>
<evidence type="ECO:0000259" key="12">
    <source>
        <dbReference type="PROSITE" id="PS50234"/>
    </source>
</evidence>
<keyword evidence="14" id="KW-1185">Reference proteome</keyword>
<evidence type="ECO:0000256" key="10">
    <source>
        <dbReference type="ARBA" id="ARBA00023204"/>
    </source>
</evidence>
<dbReference type="SUPFAM" id="SSF100939">
    <property type="entry name" value="SPOC domain-like"/>
    <property type="match status" value="1"/>
</dbReference>
<dbReference type="InterPro" id="IPR006164">
    <property type="entry name" value="DNA_bd_Ku70/Ku80"/>
</dbReference>
<dbReference type="InterPro" id="IPR016194">
    <property type="entry name" value="SPOC-like_C_dom_sf"/>
</dbReference>
<dbReference type="Proteomes" id="UP001627154">
    <property type="component" value="Unassembled WGS sequence"/>
</dbReference>
<keyword evidence="11" id="KW-0539">Nucleus</keyword>
<evidence type="ECO:0000313" key="14">
    <source>
        <dbReference type="Proteomes" id="UP001627154"/>
    </source>
</evidence>
<dbReference type="PIRSF" id="PIRSF003033">
    <property type="entry name" value="Ku70"/>
    <property type="match status" value="1"/>
</dbReference>
<keyword evidence="5" id="KW-0378">Hydrolase</keyword>
<evidence type="ECO:0000256" key="9">
    <source>
        <dbReference type="ARBA" id="ARBA00023172"/>
    </source>
</evidence>
<dbReference type="InterPro" id="IPR027388">
    <property type="entry name" value="Ku70_bridge/pillars_dom_sf"/>
</dbReference>
<dbReference type="GO" id="GO:0005524">
    <property type="term" value="F:ATP binding"/>
    <property type="evidence" value="ECO:0007669"/>
    <property type="project" value="UniProtKB-KW"/>
</dbReference>
<dbReference type="Gene3D" id="3.40.50.410">
    <property type="entry name" value="von Willebrand factor, type A domain"/>
    <property type="match status" value="1"/>
</dbReference>
<dbReference type="InterPro" id="IPR036465">
    <property type="entry name" value="vWFA_dom_sf"/>
</dbReference>
<comment type="subcellular location">
    <subcellularLocation>
        <location evidence="1">Nucleus</location>
    </subcellularLocation>
</comment>
<evidence type="ECO:0000256" key="11">
    <source>
        <dbReference type="ARBA" id="ARBA00023242"/>
    </source>
</evidence>
<feature type="domain" description="VWFA" evidence="12">
    <location>
        <begin position="22"/>
        <end position="223"/>
    </location>
</feature>
<dbReference type="InterPro" id="IPR003034">
    <property type="entry name" value="SAP_dom"/>
</dbReference>
<evidence type="ECO:0000256" key="7">
    <source>
        <dbReference type="ARBA" id="ARBA00022840"/>
    </source>
</evidence>
<keyword evidence="9" id="KW-0233">DNA recombination</keyword>
<dbReference type="Pfam" id="PF03731">
    <property type="entry name" value="Ku_N"/>
    <property type="match status" value="1"/>
</dbReference>
<dbReference type="SMART" id="SM00559">
    <property type="entry name" value="Ku78"/>
    <property type="match status" value="1"/>
</dbReference>
<dbReference type="PANTHER" id="PTHR12604">
    <property type="entry name" value="KU AUTOANTIGEN DNA HELICASE"/>
    <property type="match status" value="1"/>
</dbReference>
<dbReference type="SMART" id="SM00513">
    <property type="entry name" value="SAP"/>
    <property type="match status" value="1"/>
</dbReference>
<dbReference type="AlphaFoldDB" id="A0ABD2WXG0"/>
<keyword evidence="8" id="KW-0238">DNA-binding</keyword>